<gene>
    <name evidence="7" type="ORF">BG006_002968</name>
</gene>
<sequence length="185" mass="21217">MGTSISKSLTSWFPQKQQVRLLILGLDAAGKTSFLYKLQLGEIVTTIPTTGFNVESIIYKNLTFTMWDVSGMWGIRKIWHHYYKDTDGVIFVVDSNDRDRMTEAKDDLHRMSIEDDLRDAVFLIMANKQDIPGCMTVLEVYEALDLDKISQRGRRRFHIQPCAVLLGQGMEQGLEWLSRQLVKGV</sequence>
<evidence type="ECO:0000313" key="7">
    <source>
        <dbReference type="EMBL" id="KAF9319577.1"/>
    </source>
</evidence>
<dbReference type="CDD" id="cd00878">
    <property type="entry name" value="Arf_Arl"/>
    <property type="match status" value="1"/>
</dbReference>
<dbReference type="SMART" id="SM00178">
    <property type="entry name" value="SAR"/>
    <property type="match status" value="1"/>
</dbReference>
<keyword evidence="5" id="KW-0460">Magnesium</keyword>
<dbReference type="GO" id="GO:0046872">
    <property type="term" value="F:metal ion binding"/>
    <property type="evidence" value="ECO:0007669"/>
    <property type="project" value="UniProtKB-KW"/>
</dbReference>
<dbReference type="SUPFAM" id="SSF52540">
    <property type="entry name" value="P-loop containing nucleoside triphosphate hydrolases"/>
    <property type="match status" value="1"/>
</dbReference>
<dbReference type="InterPro" id="IPR027417">
    <property type="entry name" value="P-loop_NTPase"/>
</dbReference>
<comment type="caution">
    <text evidence="7">The sequence shown here is derived from an EMBL/GenBank/DDBJ whole genome shotgun (WGS) entry which is preliminary data.</text>
</comment>
<dbReference type="FunFam" id="3.40.50.300:FF:000412">
    <property type="entry name" value="ADP-ribosylation factor 1"/>
    <property type="match status" value="1"/>
</dbReference>
<accession>A0A9P5S8P5</accession>
<evidence type="ECO:0000256" key="4">
    <source>
        <dbReference type="PIRSR" id="PIRSR606689-1"/>
    </source>
</evidence>
<dbReference type="InterPro" id="IPR024156">
    <property type="entry name" value="Small_GTPase_ARF"/>
</dbReference>
<feature type="binding site" evidence="4">
    <location>
        <position position="71"/>
    </location>
    <ligand>
        <name>GTP</name>
        <dbReference type="ChEBI" id="CHEBI:37565"/>
    </ligand>
</feature>
<name>A0A9P5S8P5_9FUNG</name>
<feature type="binding site" evidence="4">
    <location>
        <begin position="127"/>
        <end position="130"/>
    </location>
    <ligand>
        <name>GTP</name>
        <dbReference type="ChEBI" id="CHEBI:37565"/>
    </ligand>
</feature>
<dbReference type="Proteomes" id="UP000696485">
    <property type="component" value="Unassembled WGS sequence"/>
</dbReference>
<dbReference type="PRINTS" id="PR00328">
    <property type="entry name" value="SAR1GTPBP"/>
</dbReference>
<comment type="similarity">
    <text evidence="1 6">Belongs to the small GTPase superfamily. Arf family.</text>
</comment>
<evidence type="ECO:0000256" key="1">
    <source>
        <dbReference type="ARBA" id="ARBA00010290"/>
    </source>
</evidence>
<keyword evidence="8" id="KW-1185">Reference proteome</keyword>
<feature type="binding site" evidence="5">
    <location>
        <position position="49"/>
    </location>
    <ligand>
        <name>Mg(2+)</name>
        <dbReference type="ChEBI" id="CHEBI:18420"/>
    </ligand>
</feature>
<dbReference type="PROSITE" id="PS51417">
    <property type="entry name" value="ARF"/>
    <property type="match status" value="1"/>
</dbReference>
<dbReference type="AlphaFoldDB" id="A0A9P5S8P5"/>
<keyword evidence="2 4" id="KW-0547">Nucleotide-binding</keyword>
<feature type="binding site" evidence="5">
    <location>
        <position position="32"/>
    </location>
    <ligand>
        <name>Mg(2+)</name>
        <dbReference type="ChEBI" id="CHEBI:18420"/>
    </ligand>
</feature>
<dbReference type="GO" id="GO:0030010">
    <property type="term" value="P:establishment of cell polarity"/>
    <property type="evidence" value="ECO:0007669"/>
    <property type="project" value="UniProtKB-ARBA"/>
</dbReference>
<dbReference type="InterPro" id="IPR005225">
    <property type="entry name" value="Small_GTP-bd"/>
</dbReference>
<organism evidence="7 8">
    <name type="scientific">Podila minutissima</name>
    <dbReference type="NCBI Taxonomy" id="64525"/>
    <lineage>
        <taxon>Eukaryota</taxon>
        <taxon>Fungi</taxon>
        <taxon>Fungi incertae sedis</taxon>
        <taxon>Mucoromycota</taxon>
        <taxon>Mortierellomycotina</taxon>
        <taxon>Mortierellomycetes</taxon>
        <taxon>Mortierellales</taxon>
        <taxon>Mortierellaceae</taxon>
        <taxon>Podila</taxon>
    </lineage>
</organism>
<dbReference type="GO" id="GO:0003924">
    <property type="term" value="F:GTPase activity"/>
    <property type="evidence" value="ECO:0007669"/>
    <property type="project" value="InterPro"/>
</dbReference>
<dbReference type="SMART" id="SM00177">
    <property type="entry name" value="ARF"/>
    <property type="match status" value="1"/>
</dbReference>
<dbReference type="Gene3D" id="3.40.50.300">
    <property type="entry name" value="P-loop containing nucleotide triphosphate hydrolases"/>
    <property type="match status" value="1"/>
</dbReference>
<protein>
    <recommendedName>
        <fullName evidence="9">ADP-ribosylation factor</fullName>
    </recommendedName>
</protein>
<dbReference type="GO" id="GO:0005525">
    <property type="term" value="F:GTP binding"/>
    <property type="evidence" value="ECO:0007669"/>
    <property type="project" value="UniProtKB-KW"/>
</dbReference>
<keyword evidence="3 4" id="KW-0342">GTP-binding</keyword>
<dbReference type="NCBIfam" id="TIGR00231">
    <property type="entry name" value="small_GTP"/>
    <property type="match status" value="1"/>
</dbReference>
<evidence type="ECO:0000256" key="5">
    <source>
        <dbReference type="PIRSR" id="PIRSR606689-2"/>
    </source>
</evidence>
<dbReference type="PANTHER" id="PTHR11711">
    <property type="entry name" value="ADP RIBOSYLATION FACTOR-RELATED"/>
    <property type="match status" value="1"/>
</dbReference>
<keyword evidence="5" id="KW-0479">Metal-binding</keyword>
<evidence type="ECO:0000256" key="3">
    <source>
        <dbReference type="ARBA" id="ARBA00023134"/>
    </source>
</evidence>
<evidence type="ECO:0000256" key="6">
    <source>
        <dbReference type="RuleBase" id="RU003925"/>
    </source>
</evidence>
<feature type="binding site" evidence="4">
    <location>
        <begin position="25"/>
        <end position="32"/>
    </location>
    <ligand>
        <name>GTP</name>
        <dbReference type="ChEBI" id="CHEBI:37565"/>
    </ligand>
</feature>
<dbReference type="InterPro" id="IPR006689">
    <property type="entry name" value="Small_GTPase_ARF/SAR"/>
</dbReference>
<reference evidence="7" key="1">
    <citation type="journal article" date="2020" name="Fungal Divers.">
        <title>Resolving the Mortierellaceae phylogeny through synthesis of multi-gene phylogenetics and phylogenomics.</title>
        <authorList>
            <person name="Vandepol N."/>
            <person name="Liber J."/>
            <person name="Desiro A."/>
            <person name="Na H."/>
            <person name="Kennedy M."/>
            <person name="Barry K."/>
            <person name="Grigoriev I.V."/>
            <person name="Miller A.N."/>
            <person name="O'Donnell K."/>
            <person name="Stajich J.E."/>
            <person name="Bonito G."/>
        </authorList>
    </citation>
    <scope>NUCLEOTIDE SEQUENCE</scope>
    <source>
        <strain evidence="7">NVP1</strain>
    </source>
</reference>
<evidence type="ECO:0008006" key="9">
    <source>
        <dbReference type="Google" id="ProtNLM"/>
    </source>
</evidence>
<proteinExistence type="inferred from homology"/>
<evidence type="ECO:0000313" key="8">
    <source>
        <dbReference type="Proteomes" id="UP000696485"/>
    </source>
</evidence>
<evidence type="ECO:0000256" key="2">
    <source>
        <dbReference type="ARBA" id="ARBA00022741"/>
    </source>
</evidence>
<dbReference type="Pfam" id="PF00025">
    <property type="entry name" value="Arf"/>
    <property type="match status" value="1"/>
</dbReference>
<dbReference type="EMBL" id="JAAAUY010001751">
    <property type="protein sequence ID" value="KAF9319577.1"/>
    <property type="molecule type" value="Genomic_DNA"/>
</dbReference>